<evidence type="ECO:0000313" key="9">
    <source>
        <dbReference type="EMBL" id="KAJ8605094.1"/>
    </source>
</evidence>
<dbReference type="Proteomes" id="UP001230188">
    <property type="component" value="Unassembled WGS sequence"/>
</dbReference>
<organism evidence="9 10">
    <name type="scientific">Chrysophaeum taylorii</name>
    <dbReference type="NCBI Taxonomy" id="2483200"/>
    <lineage>
        <taxon>Eukaryota</taxon>
        <taxon>Sar</taxon>
        <taxon>Stramenopiles</taxon>
        <taxon>Ochrophyta</taxon>
        <taxon>Pelagophyceae</taxon>
        <taxon>Pelagomonadales</taxon>
        <taxon>Pelagomonadaceae</taxon>
        <taxon>Chrysophaeum</taxon>
    </lineage>
</organism>
<evidence type="ECO:0000256" key="5">
    <source>
        <dbReference type="ARBA" id="ARBA00023136"/>
    </source>
</evidence>
<gene>
    <name evidence="9" type="ORF">CTAYLR_000379</name>
</gene>
<dbReference type="SUPFAM" id="SSF52540">
    <property type="entry name" value="P-loop containing nucleoside triphosphate hydrolases"/>
    <property type="match status" value="1"/>
</dbReference>
<evidence type="ECO:0000256" key="3">
    <source>
        <dbReference type="ARBA" id="ARBA00022692"/>
    </source>
</evidence>
<accession>A0AAD7UGL1</accession>
<evidence type="ECO:0000256" key="6">
    <source>
        <dbReference type="ARBA" id="ARBA00023180"/>
    </source>
</evidence>
<dbReference type="EMBL" id="JAQMWT010000317">
    <property type="protein sequence ID" value="KAJ8605094.1"/>
    <property type="molecule type" value="Genomic_DNA"/>
</dbReference>
<dbReference type="GO" id="GO:0017095">
    <property type="term" value="F:heparan sulfate 6-sulfotransferase activity"/>
    <property type="evidence" value="ECO:0007669"/>
    <property type="project" value="TreeGrafter"/>
</dbReference>
<keyword evidence="2" id="KW-0808">Transferase</keyword>
<evidence type="ECO:0000256" key="2">
    <source>
        <dbReference type="ARBA" id="ARBA00022679"/>
    </source>
</evidence>
<dbReference type="Pfam" id="PF04577">
    <property type="entry name" value="Glyco_transf_61"/>
    <property type="match status" value="1"/>
</dbReference>
<dbReference type="PANTHER" id="PTHR12812:SF0">
    <property type="entry name" value="HEPARAN-SULFATE 6-O-SULFOTRANSFERASE"/>
    <property type="match status" value="1"/>
</dbReference>
<evidence type="ECO:0000256" key="1">
    <source>
        <dbReference type="ARBA" id="ARBA00004167"/>
    </source>
</evidence>
<evidence type="ECO:0000259" key="8">
    <source>
        <dbReference type="Pfam" id="PF04577"/>
    </source>
</evidence>
<feature type="compositionally biased region" description="Pro residues" evidence="7">
    <location>
        <begin position="799"/>
        <end position="813"/>
    </location>
</feature>
<comment type="caution">
    <text evidence="9">The sequence shown here is derived from an EMBL/GenBank/DDBJ whole genome shotgun (WGS) entry which is preliminary data.</text>
</comment>
<dbReference type="InterPro" id="IPR049625">
    <property type="entry name" value="Glyco_transf_61_cat"/>
</dbReference>
<evidence type="ECO:0000256" key="4">
    <source>
        <dbReference type="ARBA" id="ARBA00022989"/>
    </source>
</evidence>
<dbReference type="InterPro" id="IPR010635">
    <property type="entry name" value="Heparan_SO4-6-sulfoTrfase"/>
</dbReference>
<keyword evidence="3" id="KW-0812">Transmembrane</keyword>
<dbReference type="InterPro" id="IPR027417">
    <property type="entry name" value="P-loop_NTPase"/>
</dbReference>
<keyword evidence="5" id="KW-0472">Membrane</keyword>
<protein>
    <recommendedName>
        <fullName evidence="8">Glycosyltransferase 61 catalytic domain-containing protein</fullName>
    </recommendedName>
</protein>
<keyword evidence="6" id="KW-0325">Glycoprotein</keyword>
<dbReference type="GO" id="GO:0016757">
    <property type="term" value="F:glycosyltransferase activity"/>
    <property type="evidence" value="ECO:0007669"/>
    <property type="project" value="InterPro"/>
</dbReference>
<sequence length="813" mass="89085">MARSCVQPRCGSGGCLPRFSKAAAAAAASAGAVRPGVAWVIGVRRARRISTTDWANMEHFAAAALPAFEALYKRGIVVDYVVLPQVPSLRGLRRARGADTDWFESLCVAMGRALGRQEVRIVARDELRACFEQVVHASYVPRATYLKSERARGALTRAASSSAEFPRRRVTLLLRSLGGGAARRAGPCWPNAPSLRRELEAWLRSNHPRWSLEVVALGHAFSFQSQIALAERTGVFVGAHGAALVNALFAPPGAALVEVLNCGHRSNTYRMLATNRGLSYFAAPRGGWFRGDDCSRDLGRKHVDTRRALPLADVSGPLDAAIRAVDPRAVDDDVACAASEEKEESTTSVALDAIAAAAEIGPCAAQRAASLVSVHVATLEASDETEPAALHAQRRRILAKTSAFVVREAFANLLIEAQRRAKHVLFLHVSKAAGTSFAKVAKANGCRAPSRFSTLWAPGDGPTWGNCARGLVAVHESSDLLGKGRRRNCCARELSCARRLKSFQDGKYDLMAIERWLDNAGLVCPDFWYVVLLRDPIARVVSHHNHLWRHTLRATQRIKQPKGGPYFVRLFRETNATSDVCVDLEQMPYALGAPHRTGYDWSMVCAFSSNFAARSLLGTAFSPRPYDSRSEPKRSPSSLLDSAKQILAKFALVLVVERAPEAVNLVRHVLGWKPFRANDILPRIGRDAAGTRKIVKQPLRDLDARLLRTHNIIDIDLYAYANHLFDLDLEFYSTASLFREPILDGDRAFCDSRRNANRSQNDDDDDDDAAANHRAPPPPRWDEEDDHPPDAAADDEDQPPPPPPPPPGTAGRR</sequence>
<dbReference type="Gene3D" id="3.40.50.300">
    <property type="entry name" value="P-loop containing nucleotide triphosphate hydrolases"/>
    <property type="match status" value="1"/>
</dbReference>
<feature type="compositionally biased region" description="Acidic residues" evidence="7">
    <location>
        <begin position="782"/>
        <end position="798"/>
    </location>
</feature>
<evidence type="ECO:0000313" key="10">
    <source>
        <dbReference type="Proteomes" id="UP001230188"/>
    </source>
</evidence>
<feature type="domain" description="Glycosyltransferase 61 catalytic" evidence="8">
    <location>
        <begin position="197"/>
        <end position="257"/>
    </location>
</feature>
<dbReference type="AlphaFoldDB" id="A0AAD7UGL1"/>
<comment type="subcellular location">
    <subcellularLocation>
        <location evidence="1">Membrane</location>
        <topology evidence="1">Single-pass membrane protein</topology>
    </subcellularLocation>
</comment>
<dbReference type="PANTHER" id="PTHR12812">
    <property type="entry name" value="HEPARAN SULFATE 6-O-SULFOTRANSFERASE 3"/>
    <property type="match status" value="1"/>
</dbReference>
<reference evidence="9" key="1">
    <citation type="submission" date="2023-01" db="EMBL/GenBank/DDBJ databases">
        <title>Metagenome sequencing of chrysophaentin producing Chrysophaeum taylorii.</title>
        <authorList>
            <person name="Davison J."/>
            <person name="Bewley C."/>
        </authorList>
    </citation>
    <scope>NUCLEOTIDE SEQUENCE</scope>
    <source>
        <strain evidence="9">NIES-1699</strain>
    </source>
</reference>
<keyword evidence="4" id="KW-1133">Transmembrane helix</keyword>
<evidence type="ECO:0000256" key="7">
    <source>
        <dbReference type="SAM" id="MobiDB-lite"/>
    </source>
</evidence>
<dbReference type="GO" id="GO:0016020">
    <property type="term" value="C:membrane"/>
    <property type="evidence" value="ECO:0007669"/>
    <property type="project" value="UniProtKB-SubCell"/>
</dbReference>
<proteinExistence type="predicted"/>
<name>A0AAD7UGL1_9STRA</name>
<feature type="region of interest" description="Disordered" evidence="7">
    <location>
        <begin position="754"/>
        <end position="813"/>
    </location>
</feature>
<keyword evidence="10" id="KW-1185">Reference proteome</keyword>